<comment type="caution">
    <text evidence="2">The sequence shown here is derived from an EMBL/GenBank/DDBJ whole genome shotgun (WGS) entry which is preliminary data.</text>
</comment>
<accession>A0A930UG75</accession>
<dbReference type="InterPro" id="IPR002477">
    <property type="entry name" value="Peptidoglycan-bd-like"/>
</dbReference>
<reference evidence="2" key="1">
    <citation type="submission" date="2020-10" db="EMBL/GenBank/DDBJ databases">
        <title>An improved Amphimedon queenslandica hologenome assembly reveals how three proteobacterial symbionts can extend the metabolic phenotypic of their marine sponge host.</title>
        <authorList>
            <person name="Degnan B."/>
            <person name="Degnan S."/>
            <person name="Xiang X."/>
        </authorList>
    </citation>
    <scope>NUCLEOTIDE SEQUENCE</scope>
    <source>
        <strain evidence="2">AqS2</strain>
    </source>
</reference>
<proteinExistence type="predicted"/>
<dbReference type="Pfam" id="PF01471">
    <property type="entry name" value="PG_binding_1"/>
    <property type="match status" value="1"/>
</dbReference>
<feature type="domain" description="Peptidoglycan binding-like" evidence="1">
    <location>
        <begin position="2"/>
        <end position="53"/>
    </location>
</feature>
<dbReference type="InterPro" id="IPR036366">
    <property type="entry name" value="PGBDSf"/>
</dbReference>
<evidence type="ECO:0000259" key="1">
    <source>
        <dbReference type="Pfam" id="PF01471"/>
    </source>
</evidence>
<dbReference type="Gene3D" id="1.10.101.10">
    <property type="entry name" value="PGBD-like superfamily/PGBD"/>
    <property type="match status" value="1"/>
</dbReference>
<dbReference type="Proteomes" id="UP000604381">
    <property type="component" value="Unassembled WGS sequence"/>
</dbReference>
<name>A0A930UG75_9GAMM</name>
<evidence type="ECO:0000313" key="2">
    <source>
        <dbReference type="EMBL" id="MBF2734556.1"/>
    </source>
</evidence>
<sequence length="62" mass="6762">MVRDAQMLLKDLGYDAGGVDGRLGTKTRAAIRAFQEDEGVAQSGEVDVGLLSRLRQARSRQQ</sequence>
<dbReference type="EMBL" id="JADHEI010000009">
    <property type="protein sequence ID" value="MBF2734556.1"/>
    <property type="molecule type" value="Genomic_DNA"/>
</dbReference>
<gene>
    <name evidence="2" type="ORF">ISN26_00420</name>
</gene>
<protein>
    <submittedName>
        <fullName evidence="2">Peptidoglycan-binding protein</fullName>
    </submittedName>
</protein>
<evidence type="ECO:0000313" key="3">
    <source>
        <dbReference type="Proteomes" id="UP000604381"/>
    </source>
</evidence>
<dbReference type="AlphaFoldDB" id="A0A930UG75"/>
<dbReference type="SUPFAM" id="SSF47090">
    <property type="entry name" value="PGBD-like"/>
    <property type="match status" value="1"/>
</dbReference>
<dbReference type="InterPro" id="IPR036365">
    <property type="entry name" value="PGBD-like_sf"/>
</dbReference>
<keyword evidence="3" id="KW-1185">Reference proteome</keyword>
<organism evidence="2 3">
    <name type="scientific">Candidatus Amphirhobacter heronislandensis</name>
    <dbReference type="NCBI Taxonomy" id="1732024"/>
    <lineage>
        <taxon>Bacteria</taxon>
        <taxon>Pseudomonadati</taxon>
        <taxon>Pseudomonadota</taxon>
        <taxon>Gammaproteobacteria</taxon>
        <taxon>Candidatus Tethybacterales</taxon>
        <taxon>Candidatus Tethybacteraceae</taxon>
        <taxon>Candidatus Amphirhobacter</taxon>
    </lineage>
</organism>